<gene>
    <name evidence="1" type="ORF">FHS16_001761</name>
</gene>
<evidence type="ECO:0008006" key="3">
    <source>
        <dbReference type="Google" id="ProtNLM"/>
    </source>
</evidence>
<name>A0A7W5C5W6_9BACL</name>
<organism evidence="1 2">
    <name type="scientific">Paenibacillus endophyticus</name>
    <dbReference type="NCBI Taxonomy" id="1294268"/>
    <lineage>
        <taxon>Bacteria</taxon>
        <taxon>Bacillati</taxon>
        <taxon>Bacillota</taxon>
        <taxon>Bacilli</taxon>
        <taxon>Bacillales</taxon>
        <taxon>Paenibacillaceae</taxon>
        <taxon>Paenibacillus</taxon>
    </lineage>
</organism>
<comment type="caution">
    <text evidence="1">The sequence shown here is derived from an EMBL/GenBank/DDBJ whole genome shotgun (WGS) entry which is preliminary data.</text>
</comment>
<proteinExistence type="predicted"/>
<sequence>MKSDSLVESKTLREAHVDRTEILDKVKKLELLPDDVNASMELTAEYFEVGKEAINSCIKENRIELESDGVRVLIGDELKSLKDLGVISKNTASFTVVPRRAILRIGMLLRDSEVARALRDRLLDVESERPKAEQPKANSNSELLHFQKETHMLGVVADMLRLPDSGRLKLLGDFNEQHGLVIPLPAYVDEEITESASALLEKHEVGISAMAFNQLLMHHNLLEKMERLGTSGSKKFKSLTDTGQRYGKNLINPKNARETQPHYYARTFPELLSVIGLTSN</sequence>
<dbReference type="RefSeq" id="WP_183560934.1">
    <property type="nucleotide sequence ID" value="NZ_CBCSLB010000008.1"/>
</dbReference>
<dbReference type="AlphaFoldDB" id="A0A7W5C5W6"/>
<accession>A0A7W5C5W6</accession>
<dbReference type="Proteomes" id="UP000518605">
    <property type="component" value="Unassembled WGS sequence"/>
</dbReference>
<evidence type="ECO:0000313" key="2">
    <source>
        <dbReference type="Proteomes" id="UP000518605"/>
    </source>
</evidence>
<dbReference type="EMBL" id="JACHXW010000004">
    <property type="protein sequence ID" value="MBB3151715.1"/>
    <property type="molecule type" value="Genomic_DNA"/>
</dbReference>
<protein>
    <recommendedName>
        <fullName evidence="3">Antirepressor protein C-terminal domain-containing protein</fullName>
    </recommendedName>
</protein>
<reference evidence="1 2" key="1">
    <citation type="submission" date="2020-08" db="EMBL/GenBank/DDBJ databases">
        <title>Genomic Encyclopedia of Type Strains, Phase III (KMG-III): the genomes of soil and plant-associated and newly described type strains.</title>
        <authorList>
            <person name="Whitman W."/>
        </authorList>
    </citation>
    <scope>NUCLEOTIDE SEQUENCE [LARGE SCALE GENOMIC DNA]</scope>
    <source>
        <strain evidence="1 2">CECT 8234</strain>
    </source>
</reference>
<evidence type="ECO:0000313" key="1">
    <source>
        <dbReference type="EMBL" id="MBB3151715.1"/>
    </source>
</evidence>
<keyword evidence="2" id="KW-1185">Reference proteome</keyword>